<name>A0A8J1U4T9_OWEFU</name>
<dbReference type="Proteomes" id="UP000749559">
    <property type="component" value="Unassembled WGS sequence"/>
</dbReference>
<evidence type="ECO:0000256" key="5">
    <source>
        <dbReference type="ARBA" id="ARBA00022734"/>
    </source>
</evidence>
<keyword evidence="6" id="KW-0106">Calcium</keyword>
<dbReference type="Gene3D" id="2.60.120.260">
    <property type="entry name" value="Galactose-binding domain-like"/>
    <property type="match status" value="1"/>
</dbReference>
<dbReference type="PANTHER" id="PTHR45713">
    <property type="entry name" value="FTP DOMAIN-CONTAINING PROTEIN"/>
    <property type="match status" value="1"/>
</dbReference>
<dbReference type="SMART" id="SM00607">
    <property type="entry name" value="FTP"/>
    <property type="match status" value="1"/>
</dbReference>
<dbReference type="GO" id="GO:0042806">
    <property type="term" value="F:fucose binding"/>
    <property type="evidence" value="ECO:0007669"/>
    <property type="project" value="UniProtKB-ARBA"/>
</dbReference>
<evidence type="ECO:0000256" key="3">
    <source>
        <dbReference type="ARBA" id="ARBA00011233"/>
    </source>
</evidence>
<evidence type="ECO:0000256" key="2">
    <source>
        <dbReference type="ARBA" id="ARBA00010147"/>
    </source>
</evidence>
<reference evidence="8" key="1">
    <citation type="submission" date="2022-03" db="EMBL/GenBank/DDBJ databases">
        <authorList>
            <person name="Martin C."/>
        </authorList>
    </citation>
    <scope>NUCLEOTIDE SEQUENCE</scope>
</reference>
<dbReference type="GO" id="GO:0046872">
    <property type="term" value="F:metal ion binding"/>
    <property type="evidence" value="ECO:0007669"/>
    <property type="project" value="UniProtKB-KW"/>
</dbReference>
<sequence length="165" mass="18840">MNDQVILALFLVLGSVAAQWSLPPSTSSVATGQPTQQSSNNYAYNNGFSFLAVDGNEDTNFYHGSCTQTRAQRNPWWMVDLRQAYTIYSVKLVSTVFPRNTLENFRIEASNDTLTWDSCRSHSGRMVSTWQLFYCTRNLIGRYVRIQRQDYNQLTLCEVAVNVQT</sequence>
<dbReference type="Pfam" id="PF22633">
    <property type="entry name" value="F5_F8_type_C_2"/>
    <property type="match status" value="1"/>
</dbReference>
<evidence type="ECO:0000313" key="8">
    <source>
        <dbReference type="EMBL" id="CAH1790709.1"/>
    </source>
</evidence>
<comment type="subunit">
    <text evidence="3">Homotrimer.</text>
</comment>
<dbReference type="InterPro" id="IPR051941">
    <property type="entry name" value="BG_Antigen-Binding_Lectin"/>
</dbReference>
<evidence type="ECO:0000313" key="9">
    <source>
        <dbReference type="Proteomes" id="UP000749559"/>
    </source>
</evidence>
<dbReference type="OrthoDB" id="6159727at2759"/>
<evidence type="ECO:0000256" key="7">
    <source>
        <dbReference type="ARBA" id="ARBA00023157"/>
    </source>
</evidence>
<evidence type="ECO:0000256" key="6">
    <source>
        <dbReference type="ARBA" id="ARBA00022837"/>
    </source>
</evidence>
<dbReference type="InterPro" id="IPR008979">
    <property type="entry name" value="Galactose-bd-like_sf"/>
</dbReference>
<keyword evidence="4" id="KW-0479">Metal-binding</keyword>
<keyword evidence="9" id="KW-1185">Reference proteome</keyword>
<dbReference type="SUPFAM" id="SSF49785">
    <property type="entry name" value="Galactose-binding domain-like"/>
    <property type="match status" value="1"/>
</dbReference>
<keyword evidence="5" id="KW-0430">Lectin</keyword>
<comment type="caution">
    <text evidence="8">The sequence shown here is derived from an EMBL/GenBank/DDBJ whole genome shotgun (WGS) entry which is preliminary data.</text>
</comment>
<keyword evidence="7" id="KW-1015">Disulfide bond</keyword>
<dbReference type="PANTHER" id="PTHR45713:SF6">
    <property type="entry name" value="F5_8 TYPE C DOMAIN-CONTAINING PROTEIN"/>
    <property type="match status" value="1"/>
</dbReference>
<dbReference type="GO" id="GO:0001868">
    <property type="term" value="P:regulation of complement activation, lectin pathway"/>
    <property type="evidence" value="ECO:0007669"/>
    <property type="project" value="UniProtKB-ARBA"/>
</dbReference>
<dbReference type="InterPro" id="IPR006585">
    <property type="entry name" value="FTP1"/>
</dbReference>
<protein>
    <submittedName>
        <fullName evidence="8">Uncharacterized protein</fullName>
    </submittedName>
</protein>
<accession>A0A8J1U4T9</accession>
<evidence type="ECO:0000256" key="1">
    <source>
        <dbReference type="ARBA" id="ARBA00002219"/>
    </source>
</evidence>
<comment type="similarity">
    <text evidence="2">Belongs to the fucolectin family.</text>
</comment>
<gene>
    <name evidence="8" type="ORF">OFUS_LOCUS15883</name>
</gene>
<proteinExistence type="inferred from homology"/>
<dbReference type="EMBL" id="CAIIXF020000008">
    <property type="protein sequence ID" value="CAH1790709.1"/>
    <property type="molecule type" value="Genomic_DNA"/>
</dbReference>
<organism evidence="8 9">
    <name type="scientific">Owenia fusiformis</name>
    <name type="common">Polychaete worm</name>
    <dbReference type="NCBI Taxonomy" id="6347"/>
    <lineage>
        <taxon>Eukaryota</taxon>
        <taxon>Metazoa</taxon>
        <taxon>Spiralia</taxon>
        <taxon>Lophotrochozoa</taxon>
        <taxon>Annelida</taxon>
        <taxon>Polychaeta</taxon>
        <taxon>Sedentaria</taxon>
        <taxon>Canalipalpata</taxon>
        <taxon>Sabellida</taxon>
        <taxon>Oweniida</taxon>
        <taxon>Oweniidae</taxon>
        <taxon>Owenia</taxon>
    </lineage>
</organism>
<comment type="function">
    <text evidence="1">Acts as a defensive agent. Recognizes blood group fucosylated oligosaccharides including A, B, H and Lewis B-type antigens. Does not recognize Lewis A antigen and has low affinity for monovalent haptens.</text>
</comment>
<dbReference type="AlphaFoldDB" id="A0A8J1U4T9"/>
<dbReference type="GO" id="GO:0010185">
    <property type="term" value="P:regulation of cellular defense response"/>
    <property type="evidence" value="ECO:0007669"/>
    <property type="project" value="UniProtKB-ARBA"/>
</dbReference>
<evidence type="ECO:0000256" key="4">
    <source>
        <dbReference type="ARBA" id="ARBA00022723"/>
    </source>
</evidence>